<sequence>MMFIQLIRNRLNPVISMLDKRKHSNIFRVKEGATL</sequence>
<gene>
    <name evidence="1" type="ORF">U14_00754</name>
</gene>
<protein>
    <submittedName>
        <fullName evidence="1">Uncharacterized protein</fullName>
    </submittedName>
</protein>
<accession>A0A0S6VV18</accession>
<proteinExistence type="predicted"/>
<dbReference type="HOGENOM" id="CLU_3363393_0_0_0"/>
<evidence type="ECO:0000313" key="2">
    <source>
        <dbReference type="Proteomes" id="UP000030700"/>
    </source>
</evidence>
<dbReference type="EMBL" id="DF820455">
    <property type="protein sequence ID" value="GAK49532.1"/>
    <property type="molecule type" value="Genomic_DNA"/>
</dbReference>
<keyword evidence="2" id="KW-1185">Reference proteome</keyword>
<name>A0A0S6VV18_9BACT</name>
<organism evidence="1">
    <name type="scientific">Candidatus Moduliflexus flocculans</name>
    <dbReference type="NCBI Taxonomy" id="1499966"/>
    <lineage>
        <taxon>Bacteria</taxon>
        <taxon>Candidatus Moduliflexota</taxon>
        <taxon>Candidatus Moduliflexia</taxon>
        <taxon>Candidatus Moduliflexales</taxon>
        <taxon>Candidatus Moduliflexaceae</taxon>
    </lineage>
</organism>
<evidence type="ECO:0000313" key="1">
    <source>
        <dbReference type="EMBL" id="GAK49532.1"/>
    </source>
</evidence>
<dbReference type="Proteomes" id="UP000030700">
    <property type="component" value="Unassembled WGS sequence"/>
</dbReference>
<dbReference type="AlphaFoldDB" id="A0A0S6VV18"/>
<dbReference type="STRING" id="1499966.U14_00754"/>
<reference evidence="1" key="1">
    <citation type="journal article" date="2015" name="PeerJ">
        <title>First genomic representation of candidate bacterial phylum KSB3 points to enhanced environmental sensing as a trigger of wastewater bulking.</title>
        <authorList>
            <person name="Sekiguchi Y."/>
            <person name="Ohashi A."/>
            <person name="Parks D.H."/>
            <person name="Yamauchi T."/>
            <person name="Tyson G.W."/>
            <person name="Hugenholtz P."/>
        </authorList>
    </citation>
    <scope>NUCLEOTIDE SEQUENCE [LARGE SCALE GENOMIC DNA]</scope>
</reference>